<sequence length="39" mass="4506">MPGPVAVLLCDCWNCFWILAMVWDALFHCKLEVFGFLLC</sequence>
<name>A0A0A9BIZ3_ARUDO</name>
<protein>
    <submittedName>
        <fullName evidence="2">Uncharacterized protein</fullName>
    </submittedName>
</protein>
<keyword evidence="1" id="KW-0812">Transmembrane</keyword>
<evidence type="ECO:0000256" key="1">
    <source>
        <dbReference type="SAM" id="Phobius"/>
    </source>
</evidence>
<proteinExistence type="predicted"/>
<accession>A0A0A9BIZ3</accession>
<organism evidence="2">
    <name type="scientific">Arundo donax</name>
    <name type="common">Giant reed</name>
    <name type="synonym">Donax arundinaceus</name>
    <dbReference type="NCBI Taxonomy" id="35708"/>
    <lineage>
        <taxon>Eukaryota</taxon>
        <taxon>Viridiplantae</taxon>
        <taxon>Streptophyta</taxon>
        <taxon>Embryophyta</taxon>
        <taxon>Tracheophyta</taxon>
        <taxon>Spermatophyta</taxon>
        <taxon>Magnoliopsida</taxon>
        <taxon>Liliopsida</taxon>
        <taxon>Poales</taxon>
        <taxon>Poaceae</taxon>
        <taxon>PACMAD clade</taxon>
        <taxon>Arundinoideae</taxon>
        <taxon>Arundineae</taxon>
        <taxon>Arundo</taxon>
    </lineage>
</organism>
<keyword evidence="1" id="KW-0472">Membrane</keyword>
<evidence type="ECO:0000313" key="2">
    <source>
        <dbReference type="EMBL" id="JAD61165.1"/>
    </source>
</evidence>
<dbReference type="AlphaFoldDB" id="A0A0A9BIZ3"/>
<keyword evidence="1" id="KW-1133">Transmembrane helix</keyword>
<reference evidence="2" key="2">
    <citation type="journal article" date="2015" name="Data Brief">
        <title>Shoot transcriptome of the giant reed, Arundo donax.</title>
        <authorList>
            <person name="Barrero R.A."/>
            <person name="Guerrero F.D."/>
            <person name="Moolhuijzen P."/>
            <person name="Goolsby J.A."/>
            <person name="Tidwell J."/>
            <person name="Bellgard S.E."/>
            <person name="Bellgard M.I."/>
        </authorList>
    </citation>
    <scope>NUCLEOTIDE SEQUENCE</scope>
    <source>
        <tissue evidence="2">Shoot tissue taken approximately 20 cm above the soil surface</tissue>
    </source>
</reference>
<reference evidence="2" key="1">
    <citation type="submission" date="2014-09" db="EMBL/GenBank/DDBJ databases">
        <authorList>
            <person name="Magalhaes I.L.F."/>
            <person name="Oliveira U."/>
            <person name="Santos F.R."/>
            <person name="Vidigal T.H.D.A."/>
            <person name="Brescovit A.D."/>
            <person name="Santos A.J."/>
        </authorList>
    </citation>
    <scope>NUCLEOTIDE SEQUENCE</scope>
    <source>
        <tissue evidence="2">Shoot tissue taken approximately 20 cm above the soil surface</tissue>
    </source>
</reference>
<feature type="transmembrane region" description="Helical" evidence="1">
    <location>
        <begin position="6"/>
        <end position="27"/>
    </location>
</feature>
<dbReference type="EMBL" id="GBRH01236730">
    <property type="protein sequence ID" value="JAD61165.1"/>
    <property type="molecule type" value="Transcribed_RNA"/>
</dbReference>